<protein>
    <submittedName>
        <fullName evidence="2">MmcB family DNA repair protein</fullName>
    </submittedName>
</protein>
<dbReference type="Pfam" id="PF06319">
    <property type="entry name" value="MmcB-like"/>
    <property type="match status" value="1"/>
</dbReference>
<dbReference type="Proteomes" id="UP000557688">
    <property type="component" value="Unassembled WGS sequence"/>
</dbReference>
<dbReference type="InterPro" id="IPR009394">
    <property type="entry name" value="MmcB-like"/>
</dbReference>
<dbReference type="EMBL" id="JACHXV010000004">
    <property type="protein sequence ID" value="MBB3173556.1"/>
    <property type="molecule type" value="Genomic_DNA"/>
</dbReference>
<dbReference type="PIRSF" id="PIRSF031796">
    <property type="entry name" value="UPC031796"/>
    <property type="match status" value="1"/>
</dbReference>
<name>A0A850NM44_9PROT</name>
<keyword evidence="3" id="KW-1185">Reference proteome</keyword>
<dbReference type="RefSeq" id="WP_176623146.1">
    <property type="nucleotide sequence ID" value="NZ_JABXXQ010000090.1"/>
</dbReference>
<sequence length="162" mass="17893">MPVTLSLPENQLAIRRAADRFCALSGWSVLHEMALANGRRADILALRPDGGFVCIEVKSGPRDFLLDVKWPDYRDYCDELYFAVDTDFPAGLIPESAGLIVACTRDNHPEPAELVRPALPHPLPAPRRRALTHRFAMAAAQRLALLEDPAITASLRAALRVE</sequence>
<dbReference type="Proteomes" id="UP000565205">
    <property type="component" value="Unassembled WGS sequence"/>
</dbReference>
<evidence type="ECO:0000313" key="3">
    <source>
        <dbReference type="Proteomes" id="UP000557688"/>
    </source>
</evidence>
<proteinExistence type="predicted"/>
<dbReference type="EMBL" id="JABXXQ010000090">
    <property type="protein sequence ID" value="NVN29984.1"/>
    <property type="molecule type" value="Genomic_DNA"/>
</dbReference>
<gene>
    <name evidence="1" type="ORF">FHR90_001379</name>
    <name evidence="2" type="ORF">HUK83_06495</name>
</gene>
<evidence type="ECO:0000313" key="2">
    <source>
        <dbReference type="EMBL" id="NVN29984.1"/>
    </source>
</evidence>
<organism evidence="2 4">
    <name type="scientific">Endobacter medicaginis</name>
    <dbReference type="NCBI Taxonomy" id="1181271"/>
    <lineage>
        <taxon>Bacteria</taxon>
        <taxon>Pseudomonadati</taxon>
        <taxon>Pseudomonadota</taxon>
        <taxon>Alphaproteobacteria</taxon>
        <taxon>Acetobacterales</taxon>
        <taxon>Acetobacteraceae</taxon>
        <taxon>Endobacter</taxon>
    </lineage>
</organism>
<evidence type="ECO:0000313" key="4">
    <source>
        <dbReference type="Proteomes" id="UP000565205"/>
    </source>
</evidence>
<reference evidence="1 3" key="2">
    <citation type="submission" date="2020-08" db="EMBL/GenBank/DDBJ databases">
        <title>Genomic Encyclopedia of Type Strains, Phase III (KMG-III): the genomes of soil and plant-associated and newly described type strains.</title>
        <authorList>
            <person name="Whitman W."/>
        </authorList>
    </citation>
    <scope>NUCLEOTIDE SEQUENCE [LARGE SCALE GENOMIC DNA]</scope>
    <source>
        <strain evidence="1 3">CECT 8088</strain>
    </source>
</reference>
<evidence type="ECO:0000313" key="1">
    <source>
        <dbReference type="EMBL" id="MBB3173556.1"/>
    </source>
</evidence>
<comment type="caution">
    <text evidence="2">The sequence shown here is derived from an EMBL/GenBank/DDBJ whole genome shotgun (WGS) entry which is preliminary data.</text>
</comment>
<accession>A0A850NM44</accession>
<dbReference type="AlphaFoldDB" id="A0A850NM44"/>
<reference evidence="2 4" key="1">
    <citation type="submission" date="2020-06" db="EMBL/GenBank/DDBJ databases">
        <title>Description of novel acetic acid bacteria.</title>
        <authorList>
            <person name="Sombolestani A."/>
        </authorList>
    </citation>
    <scope>NUCLEOTIDE SEQUENCE [LARGE SCALE GENOMIC DNA]</scope>
    <source>
        <strain evidence="2 4">LMG 26838</strain>
    </source>
</reference>